<dbReference type="AlphaFoldDB" id="A0A2H3JSD0"/>
<reference evidence="1 2" key="1">
    <citation type="journal article" date="2012" name="Science">
        <title>The Paleozoic origin of enzymatic lignin decomposition reconstructed from 31 fungal genomes.</title>
        <authorList>
            <person name="Floudas D."/>
            <person name="Binder M."/>
            <person name="Riley R."/>
            <person name="Barry K."/>
            <person name="Blanchette R.A."/>
            <person name="Henrissat B."/>
            <person name="Martinez A.T."/>
            <person name="Otillar R."/>
            <person name="Spatafora J.W."/>
            <person name="Yadav J.S."/>
            <person name="Aerts A."/>
            <person name="Benoit I."/>
            <person name="Boyd A."/>
            <person name="Carlson A."/>
            <person name="Copeland A."/>
            <person name="Coutinho P.M."/>
            <person name="de Vries R.P."/>
            <person name="Ferreira P."/>
            <person name="Findley K."/>
            <person name="Foster B."/>
            <person name="Gaskell J."/>
            <person name="Glotzer D."/>
            <person name="Gorecki P."/>
            <person name="Heitman J."/>
            <person name="Hesse C."/>
            <person name="Hori C."/>
            <person name="Igarashi K."/>
            <person name="Jurgens J.A."/>
            <person name="Kallen N."/>
            <person name="Kersten P."/>
            <person name="Kohler A."/>
            <person name="Kuees U."/>
            <person name="Kumar T.K.A."/>
            <person name="Kuo A."/>
            <person name="LaButti K."/>
            <person name="Larrondo L.F."/>
            <person name="Lindquist E."/>
            <person name="Ling A."/>
            <person name="Lombard V."/>
            <person name="Lucas S."/>
            <person name="Lundell T."/>
            <person name="Martin R."/>
            <person name="McLaughlin D.J."/>
            <person name="Morgenstern I."/>
            <person name="Morin E."/>
            <person name="Murat C."/>
            <person name="Nagy L.G."/>
            <person name="Nolan M."/>
            <person name="Ohm R.A."/>
            <person name="Patyshakuliyeva A."/>
            <person name="Rokas A."/>
            <person name="Ruiz-Duenas F.J."/>
            <person name="Sabat G."/>
            <person name="Salamov A."/>
            <person name="Samejima M."/>
            <person name="Schmutz J."/>
            <person name="Slot J.C."/>
            <person name="St John F."/>
            <person name="Stenlid J."/>
            <person name="Sun H."/>
            <person name="Sun S."/>
            <person name="Syed K."/>
            <person name="Tsang A."/>
            <person name="Wiebenga A."/>
            <person name="Young D."/>
            <person name="Pisabarro A."/>
            <person name="Eastwood D.C."/>
            <person name="Martin F."/>
            <person name="Cullen D."/>
            <person name="Grigoriev I.V."/>
            <person name="Hibbett D.S."/>
        </authorList>
    </citation>
    <scope>NUCLEOTIDE SEQUENCE [LARGE SCALE GENOMIC DNA]</scope>
    <source>
        <strain evidence="1 2">MD-104</strain>
    </source>
</reference>
<evidence type="ECO:0000313" key="2">
    <source>
        <dbReference type="Proteomes" id="UP000218811"/>
    </source>
</evidence>
<protein>
    <submittedName>
        <fullName evidence="1">Uncharacterized protein</fullName>
    </submittedName>
</protein>
<organism evidence="1 2">
    <name type="scientific">Wolfiporia cocos (strain MD-104)</name>
    <name type="common">Brown rot fungus</name>
    <dbReference type="NCBI Taxonomy" id="742152"/>
    <lineage>
        <taxon>Eukaryota</taxon>
        <taxon>Fungi</taxon>
        <taxon>Dikarya</taxon>
        <taxon>Basidiomycota</taxon>
        <taxon>Agaricomycotina</taxon>
        <taxon>Agaricomycetes</taxon>
        <taxon>Polyporales</taxon>
        <taxon>Phaeolaceae</taxon>
        <taxon>Wolfiporia</taxon>
    </lineage>
</organism>
<dbReference type="Proteomes" id="UP000218811">
    <property type="component" value="Unassembled WGS sequence"/>
</dbReference>
<keyword evidence="2" id="KW-1185">Reference proteome</keyword>
<name>A0A2H3JSD0_WOLCO</name>
<sequence length="205" mass="22413">MLPTFDIGVRQANEYTSLPVGMGTMEGDFSDHWITLHERHALNDFLEGPQLELWTDRSMPRDATSVPVPAEVMTHIRQALRKHVCEEGIPPIVRHYAWLIEDPSSRMPLYTTETGTLHDNREPDTGTDITSEELDKECIDETLGHQQSGLAAGPVCLWDGCGYRLASDNAACIASHLSQASTALVCMDRVLPTASGGVAAMPGLS</sequence>
<evidence type="ECO:0000313" key="1">
    <source>
        <dbReference type="EMBL" id="PCH45052.1"/>
    </source>
</evidence>
<proteinExistence type="predicted"/>
<accession>A0A2H3JSD0</accession>
<dbReference type="EMBL" id="KB468168">
    <property type="protein sequence ID" value="PCH45052.1"/>
    <property type="molecule type" value="Genomic_DNA"/>
</dbReference>
<gene>
    <name evidence="1" type="ORF">WOLCODRAFT_19334</name>
</gene>